<dbReference type="Pfam" id="PF01841">
    <property type="entry name" value="Transglut_core"/>
    <property type="match status" value="1"/>
</dbReference>
<dbReference type="PANTHER" id="PTHR42736:SF1">
    <property type="entry name" value="PROTEIN-GLUTAMINE GAMMA-GLUTAMYLTRANSFERASE"/>
    <property type="match status" value="1"/>
</dbReference>
<feature type="transmembrane region" description="Helical" evidence="2">
    <location>
        <begin position="187"/>
        <end position="205"/>
    </location>
</feature>
<evidence type="ECO:0000313" key="4">
    <source>
        <dbReference type="EMBL" id="SNQ47471.1"/>
    </source>
</evidence>
<protein>
    <submittedName>
        <fullName evidence="4">Putative Transglutaminase-like superfamily protein</fullName>
    </submittedName>
</protein>
<keyword evidence="2" id="KW-0812">Transmembrane</keyword>
<dbReference type="Gene3D" id="3.10.620.30">
    <property type="match status" value="1"/>
</dbReference>
<feature type="domain" description="Transglutaminase-like" evidence="3">
    <location>
        <begin position="505"/>
        <end position="572"/>
    </location>
</feature>
<feature type="region of interest" description="Disordered" evidence="1">
    <location>
        <begin position="576"/>
        <end position="628"/>
    </location>
</feature>
<keyword evidence="2" id="KW-1133">Transmembrane helix</keyword>
<reference evidence="4 5" key="1">
    <citation type="submission" date="2017-06" db="EMBL/GenBank/DDBJ databases">
        <authorList>
            <person name="Kim H.J."/>
            <person name="Triplett B.A."/>
        </authorList>
    </citation>
    <scope>NUCLEOTIDE SEQUENCE [LARGE SCALE GENOMIC DNA]</scope>
    <source>
        <strain evidence="4">FRACA_ARgP5</strain>
    </source>
</reference>
<dbReference type="InterPro" id="IPR002931">
    <property type="entry name" value="Transglutaminase-like"/>
</dbReference>
<evidence type="ECO:0000256" key="1">
    <source>
        <dbReference type="SAM" id="MobiDB-lite"/>
    </source>
</evidence>
<dbReference type="PANTHER" id="PTHR42736">
    <property type="entry name" value="PROTEIN-GLUTAMINE GAMMA-GLUTAMYLTRANSFERASE"/>
    <property type="match status" value="1"/>
</dbReference>
<dbReference type="Proteomes" id="UP000234331">
    <property type="component" value="Unassembled WGS sequence"/>
</dbReference>
<name>A0A2I2KP75_9ACTN</name>
<feature type="transmembrane region" description="Helical" evidence="2">
    <location>
        <begin position="162"/>
        <end position="181"/>
    </location>
</feature>
<feature type="transmembrane region" description="Helical" evidence="2">
    <location>
        <begin position="77"/>
        <end position="98"/>
    </location>
</feature>
<evidence type="ECO:0000313" key="5">
    <source>
        <dbReference type="Proteomes" id="UP000234331"/>
    </source>
</evidence>
<dbReference type="InterPro" id="IPR052901">
    <property type="entry name" value="Bact_TGase-like"/>
</dbReference>
<feature type="transmembrane region" description="Helical" evidence="2">
    <location>
        <begin position="136"/>
        <end position="155"/>
    </location>
</feature>
<keyword evidence="5" id="KW-1185">Reference proteome</keyword>
<gene>
    <name evidence="4" type="ORF">FRACA_190050</name>
</gene>
<feature type="transmembrane region" description="Helical" evidence="2">
    <location>
        <begin position="12"/>
        <end position="30"/>
    </location>
</feature>
<sequence length="809" mass="82752">MTAASVGGGWRLARRLALVVAAVCAAGLVFQRAFPDEALVPAVAAGAVGGPAAALVATWLAQGGFRPRPTRWQARALLAVAGAIAAAAMWFVAGWLGVLHAQAPLWAPSTRRLLLTGPVEGPGRILESTLPVRPTALLVTVPYTITWLAGAFAMVRVRAPAASGRALAPAGLVAAAAVLLAVPGRAALAPATALLGVGALSAAGAPTDPMRLAAAPGSWGWRPPSHGVRGASRSRCTPRLRSAAGPLLATLLATIPVLLAAILAGTAARTVDHHPLDPRAAITPHTRQWTDISPLSKVSGWLREPRRSLFTVRSQRGPLPADPLRLAVLDRYDGHDWSTSAAPMPAGLGVPLPQDGLDAADRDRLGAPTRMHVTLGGLDGPLMPTMGRLVGLDGPDLSVDVASGLLLSRAGPRPGLSYQMTVRPVSAPKQSLVRDAVAPHPVSPAPVDASGPLAASLDALVVDVRRGAGSGYPAAVNLADTLRGRYAYDPMAGAGHSPADLAAFLDGARAGTPEQFAAVFALAADRLGMRTRLVVGFRVQGGPVLTVRGAQATVWPEVAFERFGWVAFDPTPRRAAATPMSSAAGAGGTGGRGAGSGGASGSAGAGTAGGGGGGATTTSQPPAPAPPPPGLRHRLLVIGGAASAGVLLCYLALVLLVPGMIRRGWRRHPDPRRRTGGAWLDLLAELDDGGTTLGPAAGRRDVEAAVRARIGVGAEPADGRALRRLSDQAGLALYARATPSMRAAGEAWADADRLRRSLRRTRPWHRRCADRLSPGRLRRPGPGGGCLGPAGHARALAAGRAPRRVRLPT</sequence>
<feature type="region of interest" description="Disordered" evidence="1">
    <location>
        <begin position="771"/>
        <end position="790"/>
    </location>
</feature>
<evidence type="ECO:0000259" key="3">
    <source>
        <dbReference type="SMART" id="SM00460"/>
    </source>
</evidence>
<evidence type="ECO:0000256" key="2">
    <source>
        <dbReference type="SAM" id="Phobius"/>
    </source>
</evidence>
<dbReference type="SMART" id="SM00460">
    <property type="entry name" value="TGc"/>
    <property type="match status" value="1"/>
</dbReference>
<dbReference type="OrthoDB" id="9804023at2"/>
<accession>A0A2I2KP75</accession>
<dbReference type="SUPFAM" id="SSF54001">
    <property type="entry name" value="Cysteine proteinases"/>
    <property type="match status" value="1"/>
</dbReference>
<dbReference type="EMBL" id="FZMO01000101">
    <property type="protein sequence ID" value="SNQ47471.1"/>
    <property type="molecule type" value="Genomic_DNA"/>
</dbReference>
<dbReference type="InterPro" id="IPR038765">
    <property type="entry name" value="Papain-like_cys_pep_sf"/>
</dbReference>
<feature type="transmembrane region" description="Helical" evidence="2">
    <location>
        <begin position="42"/>
        <end position="65"/>
    </location>
</feature>
<keyword evidence="2" id="KW-0472">Membrane</keyword>
<feature type="transmembrane region" description="Helical" evidence="2">
    <location>
        <begin position="635"/>
        <end position="657"/>
    </location>
</feature>
<organism evidence="4 5">
    <name type="scientific">Frankia canadensis</name>
    <dbReference type="NCBI Taxonomy" id="1836972"/>
    <lineage>
        <taxon>Bacteria</taxon>
        <taxon>Bacillati</taxon>
        <taxon>Actinomycetota</taxon>
        <taxon>Actinomycetes</taxon>
        <taxon>Frankiales</taxon>
        <taxon>Frankiaceae</taxon>
        <taxon>Frankia</taxon>
    </lineage>
</organism>
<feature type="transmembrane region" description="Helical" evidence="2">
    <location>
        <begin position="243"/>
        <end position="264"/>
    </location>
</feature>
<dbReference type="RefSeq" id="WP_101831317.1">
    <property type="nucleotide sequence ID" value="NZ_FZMO01000101.1"/>
</dbReference>
<feature type="compositionally biased region" description="Gly residues" evidence="1">
    <location>
        <begin position="585"/>
        <end position="615"/>
    </location>
</feature>
<proteinExistence type="predicted"/>
<dbReference type="AlphaFoldDB" id="A0A2I2KP75"/>